<dbReference type="Pfam" id="PF22669">
    <property type="entry name" value="Exo_endo_phos2"/>
    <property type="match status" value="1"/>
</dbReference>
<accession>A0A1Y2CB96</accession>
<dbReference type="STRING" id="329046.A0A1Y2CB96"/>
<evidence type="ECO:0000313" key="2">
    <source>
        <dbReference type="EMBL" id="ORY44298.1"/>
    </source>
</evidence>
<sequence>MKSGKVLYGFQEHPISFPPTYKFDTTDSKRGWRKKKASQVDVRVDEPVNVYDTSKKSRIPSWTDRILWREKLGANKNRRVTCEEYGCELGAQGSDHKPVYALFDVSMSQ</sequence>
<comment type="caution">
    <text evidence="2">The sequence shown here is derived from an EMBL/GenBank/DDBJ whole genome shotgun (WGS) entry which is preliminary data.</text>
</comment>
<dbReference type="Gene3D" id="3.60.10.10">
    <property type="entry name" value="Endonuclease/exonuclease/phosphatase"/>
    <property type="match status" value="1"/>
</dbReference>
<keyword evidence="3" id="KW-1185">Reference proteome</keyword>
<dbReference type="InterPro" id="IPR036691">
    <property type="entry name" value="Endo/exonu/phosph_ase_sf"/>
</dbReference>
<dbReference type="InterPro" id="IPR046985">
    <property type="entry name" value="IP5"/>
</dbReference>
<name>A0A1Y2CB96_9FUNG</name>
<proteinExistence type="predicted"/>
<dbReference type="GO" id="GO:0004439">
    <property type="term" value="F:phosphatidylinositol-4,5-bisphosphate 5-phosphatase activity"/>
    <property type="evidence" value="ECO:0007669"/>
    <property type="project" value="TreeGrafter"/>
</dbReference>
<gene>
    <name evidence="2" type="ORF">BCR33DRAFT_218747</name>
</gene>
<dbReference type="OrthoDB" id="405996at2759"/>
<protein>
    <submittedName>
        <fullName evidence="2">DNase I-like protein</fullName>
    </submittedName>
</protein>
<dbReference type="PANTHER" id="PTHR11200:SF275">
    <property type="entry name" value="LD06095P"/>
    <property type="match status" value="1"/>
</dbReference>
<reference evidence="2 3" key="1">
    <citation type="submission" date="2016-07" db="EMBL/GenBank/DDBJ databases">
        <title>Pervasive Adenine N6-methylation of Active Genes in Fungi.</title>
        <authorList>
            <consortium name="DOE Joint Genome Institute"/>
            <person name="Mondo S.J."/>
            <person name="Dannebaum R.O."/>
            <person name="Kuo R.C."/>
            <person name="Labutti K."/>
            <person name="Haridas S."/>
            <person name="Kuo A."/>
            <person name="Salamov A."/>
            <person name="Ahrendt S.R."/>
            <person name="Lipzen A."/>
            <person name="Sullivan W."/>
            <person name="Andreopoulos W.B."/>
            <person name="Clum A."/>
            <person name="Lindquist E."/>
            <person name="Daum C."/>
            <person name="Ramamoorthy G.K."/>
            <person name="Gryganskyi A."/>
            <person name="Culley D."/>
            <person name="Magnuson J.K."/>
            <person name="James T.Y."/>
            <person name="O'Malley M.A."/>
            <person name="Stajich J.E."/>
            <person name="Spatafora J.W."/>
            <person name="Visel A."/>
            <person name="Grigoriev I.V."/>
        </authorList>
    </citation>
    <scope>NUCLEOTIDE SEQUENCE [LARGE SCALE GENOMIC DNA]</scope>
    <source>
        <strain evidence="2 3">JEL800</strain>
    </source>
</reference>
<evidence type="ECO:0000313" key="3">
    <source>
        <dbReference type="Proteomes" id="UP000193642"/>
    </source>
</evidence>
<organism evidence="2 3">
    <name type="scientific">Rhizoclosmatium globosum</name>
    <dbReference type="NCBI Taxonomy" id="329046"/>
    <lineage>
        <taxon>Eukaryota</taxon>
        <taxon>Fungi</taxon>
        <taxon>Fungi incertae sedis</taxon>
        <taxon>Chytridiomycota</taxon>
        <taxon>Chytridiomycota incertae sedis</taxon>
        <taxon>Chytridiomycetes</taxon>
        <taxon>Chytridiales</taxon>
        <taxon>Chytriomycetaceae</taxon>
        <taxon>Rhizoclosmatium</taxon>
    </lineage>
</organism>
<dbReference type="InterPro" id="IPR000300">
    <property type="entry name" value="IPPc"/>
</dbReference>
<evidence type="ECO:0000259" key="1">
    <source>
        <dbReference type="Pfam" id="PF22669"/>
    </source>
</evidence>
<feature type="domain" description="Inositol polyphosphate-related phosphatase" evidence="1">
    <location>
        <begin position="1"/>
        <end position="101"/>
    </location>
</feature>
<dbReference type="Proteomes" id="UP000193642">
    <property type="component" value="Unassembled WGS sequence"/>
</dbReference>
<dbReference type="SUPFAM" id="SSF56219">
    <property type="entry name" value="DNase I-like"/>
    <property type="match status" value="1"/>
</dbReference>
<dbReference type="EMBL" id="MCGO01000022">
    <property type="protein sequence ID" value="ORY44298.1"/>
    <property type="molecule type" value="Genomic_DNA"/>
</dbReference>
<dbReference type="GO" id="GO:0046856">
    <property type="term" value="P:phosphatidylinositol dephosphorylation"/>
    <property type="evidence" value="ECO:0007669"/>
    <property type="project" value="InterPro"/>
</dbReference>
<dbReference type="AlphaFoldDB" id="A0A1Y2CB96"/>
<dbReference type="PANTHER" id="PTHR11200">
    <property type="entry name" value="INOSITOL 5-PHOSPHATASE"/>
    <property type="match status" value="1"/>
</dbReference>